<feature type="region of interest" description="Disordered" evidence="1">
    <location>
        <begin position="25"/>
        <end position="82"/>
    </location>
</feature>
<dbReference type="EMBL" id="MU129051">
    <property type="protein sequence ID" value="KAF9508740.1"/>
    <property type="molecule type" value="Genomic_DNA"/>
</dbReference>
<protein>
    <submittedName>
        <fullName evidence="2">Uncharacterized protein</fullName>
    </submittedName>
</protein>
<evidence type="ECO:0000313" key="2">
    <source>
        <dbReference type="EMBL" id="KAF9508740.1"/>
    </source>
</evidence>
<feature type="compositionally biased region" description="Polar residues" evidence="1">
    <location>
        <begin position="814"/>
        <end position="824"/>
    </location>
</feature>
<proteinExistence type="predicted"/>
<feature type="compositionally biased region" description="Basic and acidic residues" evidence="1">
    <location>
        <begin position="55"/>
        <end position="64"/>
    </location>
</feature>
<organism evidence="2 3">
    <name type="scientific">Hydnum rufescens UP504</name>
    <dbReference type="NCBI Taxonomy" id="1448309"/>
    <lineage>
        <taxon>Eukaryota</taxon>
        <taxon>Fungi</taxon>
        <taxon>Dikarya</taxon>
        <taxon>Basidiomycota</taxon>
        <taxon>Agaricomycotina</taxon>
        <taxon>Agaricomycetes</taxon>
        <taxon>Cantharellales</taxon>
        <taxon>Hydnaceae</taxon>
        <taxon>Hydnum</taxon>
    </lineage>
</organism>
<keyword evidence="3" id="KW-1185">Reference proteome</keyword>
<evidence type="ECO:0000256" key="1">
    <source>
        <dbReference type="SAM" id="MobiDB-lite"/>
    </source>
</evidence>
<sequence length="1144" mass="125315">MIILTGLRKANQEDAEFFALFNQQPLTSKNRAVNPPAKRAAKRKEPELTYSKSSKKTDDTKEEVPVPMKRRRKNSLSPKKASARILERQNDVAATNEKSTITLLRQLLVNLPRQLPEASEYDFAFGQPFEDDLDDDDVRALYHDSLANIFGTHASIRNTMRERRLEMDSSVLWGRRKHAIAIADDFERVFASVPGDGPMLQWVENLISMAQTSYALFNKEYESSSIHESETQHNPPATSVSTHDTNSNTLQPLQSKFYHAPPLVRLTQGANGRLFAVNKGDELSRATLLVRTTIGDCRVSDLSKTKHRVIKSKLFIDDDHYDGDGGINAGGIDSGGIDNGGIDSRGIGNSGIADGGITDGGIADGGIADGGIADGRIDDGGIATVESMMAESMMVESTTVESTTMEATMVESTPARTTVVEDMATHMNVLSPESGSLSRAPSAWTGFQKTFKERIRKPRDQRCMDDEASKDLTKVLNGGRAKVMDCIGNQLSRQARALEKLNVVVAGYVLCGDPSDSRAVTQNSFFGTPAVAKACTKTWHVIIYRHYCSNISQTVLCHSSVFLWVWGKRALNAVFGWLDGLRSSNSPTGVVNFKLVKWTDGKCAHTSEGLWARPGNCQGNEHKRLVRTLNKLDAEEVSSKVHKTSQRAAIASVRVPSGCSTDLPALSLPDEVDRVNPLSPTFTVDSYDSSCPPTHANDVTIATMDPSVGNSSVGDCMALLSGEKYPVSADSDQPTRAHPPLSPNPRNPNHAPPQEDRDRRNSESHVENSGPHLDRDGQNSGPYLQNTGPRLDRDGRNSESHVENSGPHLDHDGQNSGPYLQNTGPRLDRDGRNSESHVENSGPHLDRDGQNSGPYLQNARPCLDRDRRNLGPYLQNAGPHLDRDGRNSGPYLQNAGPCLNRDRRNSESYLDPNGRHQGPHLDRDGRNSGPHLDRDGRGMGIHLDHDGHLMERHESISSRNSHPFNGPELNSRATSEASLPHQGALACRIKGMNMGMTQAMNSTKTAGEMNTHLTRSTNSTETAAEMSYRNTNGNACAYSPPNEQYRNGSRNGHAYNAPDSWCDASSNQHTQHWTETPGNRYWDPGSNGQHPKYWNQAPATSTGIASSPPHLMIQMPPVKFQAGQTLLGALKEFCTGQPVNYLIS</sequence>
<dbReference type="AlphaFoldDB" id="A0A9P6ANX3"/>
<feature type="compositionally biased region" description="Polar residues" evidence="1">
    <location>
        <begin position="232"/>
        <end position="250"/>
    </location>
</feature>
<accession>A0A9P6ANX3</accession>
<feature type="compositionally biased region" description="Polar residues" evidence="1">
    <location>
        <begin position="778"/>
        <end position="788"/>
    </location>
</feature>
<feature type="compositionally biased region" description="Basic and acidic residues" evidence="1">
    <location>
        <begin position="790"/>
        <end position="813"/>
    </location>
</feature>
<reference evidence="2" key="1">
    <citation type="journal article" date="2020" name="Nat. Commun.">
        <title>Large-scale genome sequencing of mycorrhizal fungi provides insights into the early evolution of symbiotic traits.</title>
        <authorList>
            <person name="Miyauchi S."/>
            <person name="Kiss E."/>
            <person name="Kuo A."/>
            <person name="Drula E."/>
            <person name="Kohler A."/>
            <person name="Sanchez-Garcia M."/>
            <person name="Morin E."/>
            <person name="Andreopoulos B."/>
            <person name="Barry K.W."/>
            <person name="Bonito G."/>
            <person name="Buee M."/>
            <person name="Carver A."/>
            <person name="Chen C."/>
            <person name="Cichocki N."/>
            <person name="Clum A."/>
            <person name="Culley D."/>
            <person name="Crous P.W."/>
            <person name="Fauchery L."/>
            <person name="Girlanda M."/>
            <person name="Hayes R.D."/>
            <person name="Keri Z."/>
            <person name="LaButti K."/>
            <person name="Lipzen A."/>
            <person name="Lombard V."/>
            <person name="Magnuson J."/>
            <person name="Maillard F."/>
            <person name="Murat C."/>
            <person name="Nolan M."/>
            <person name="Ohm R.A."/>
            <person name="Pangilinan J."/>
            <person name="Pereira M.F."/>
            <person name="Perotto S."/>
            <person name="Peter M."/>
            <person name="Pfister S."/>
            <person name="Riley R."/>
            <person name="Sitrit Y."/>
            <person name="Stielow J.B."/>
            <person name="Szollosi G."/>
            <person name="Zifcakova L."/>
            <person name="Stursova M."/>
            <person name="Spatafora J.W."/>
            <person name="Tedersoo L."/>
            <person name="Vaario L.M."/>
            <person name="Yamada A."/>
            <person name="Yan M."/>
            <person name="Wang P."/>
            <person name="Xu J."/>
            <person name="Bruns T."/>
            <person name="Baldrian P."/>
            <person name="Vilgalys R."/>
            <person name="Dunand C."/>
            <person name="Henrissat B."/>
            <person name="Grigoriev I.V."/>
            <person name="Hibbett D."/>
            <person name="Nagy L.G."/>
            <person name="Martin F.M."/>
        </authorList>
    </citation>
    <scope>NUCLEOTIDE SEQUENCE</scope>
    <source>
        <strain evidence="2">UP504</strain>
    </source>
</reference>
<dbReference type="Proteomes" id="UP000886523">
    <property type="component" value="Unassembled WGS sequence"/>
</dbReference>
<name>A0A9P6ANX3_9AGAM</name>
<comment type="caution">
    <text evidence="2">The sequence shown here is derived from an EMBL/GenBank/DDBJ whole genome shotgun (WGS) entry which is preliminary data.</text>
</comment>
<evidence type="ECO:0000313" key="3">
    <source>
        <dbReference type="Proteomes" id="UP000886523"/>
    </source>
</evidence>
<feature type="compositionally biased region" description="Basic and acidic residues" evidence="1">
    <location>
        <begin position="826"/>
        <end position="849"/>
    </location>
</feature>
<feature type="region of interest" description="Disordered" evidence="1">
    <location>
        <begin position="225"/>
        <end position="250"/>
    </location>
</feature>
<feature type="compositionally biased region" description="Basic and acidic residues" evidence="1">
    <location>
        <begin position="919"/>
        <end position="956"/>
    </location>
</feature>
<feature type="region of interest" description="Disordered" evidence="1">
    <location>
        <begin position="726"/>
        <end position="977"/>
    </location>
</feature>
<feature type="compositionally biased region" description="Basic and acidic residues" evidence="1">
    <location>
        <begin position="753"/>
        <end position="777"/>
    </location>
</feature>
<gene>
    <name evidence="2" type="ORF">BS47DRAFT_1365735</name>
</gene>